<organism evidence="2 5">
    <name type="scientific">Lacticaseibacillus rhamnosus</name>
    <name type="common">Lactobacillus rhamnosus</name>
    <dbReference type="NCBI Taxonomy" id="47715"/>
    <lineage>
        <taxon>Bacteria</taxon>
        <taxon>Bacillati</taxon>
        <taxon>Bacillota</taxon>
        <taxon>Bacilli</taxon>
        <taxon>Lactobacillales</taxon>
        <taxon>Lactobacillaceae</taxon>
        <taxon>Lacticaseibacillus</taxon>
    </lineage>
</organism>
<dbReference type="RefSeq" id="WP_015764788.1">
    <property type="nucleotide sequence ID" value="NZ_CABFNI010000031.1"/>
</dbReference>
<reference evidence="3 4" key="1">
    <citation type="submission" date="2019-04" db="EMBL/GenBank/DDBJ databases">
        <title>Genome Announcement to Ensure Probiotic Safety of Lactobacillus rhamnosus UBLR-58.</title>
        <authorList>
            <person name="Sulthana A."/>
            <person name="Lakshmi S.G."/>
            <person name="Madempudi R.S."/>
        </authorList>
    </citation>
    <scope>NUCLEOTIDE SEQUENCE [LARGE SCALE GENOMIC DNA]</scope>
    <source>
        <strain evidence="3 4">UBLR-58</strain>
    </source>
</reference>
<dbReference type="Proteomes" id="UP000552935">
    <property type="component" value="Unassembled WGS sequence"/>
</dbReference>
<feature type="transmembrane region" description="Helical" evidence="1">
    <location>
        <begin position="77"/>
        <end position="101"/>
    </location>
</feature>
<protein>
    <submittedName>
        <fullName evidence="2">DUF975 family protein</fullName>
    </submittedName>
</protein>
<evidence type="ECO:0000313" key="3">
    <source>
        <dbReference type="EMBL" id="THC79016.1"/>
    </source>
</evidence>
<keyword evidence="1" id="KW-1133">Transmembrane helix</keyword>
<sequence length="238" mass="27532">MDRTALKDQAKAELNPNFSYYLLISLPALLLTGLAAIVPFPTIREAHHGEWQILVKSRLDTVTGSHMNEYLNMWQSILIFVSLLGLLLMIGVGFAMIDGLRGRSDHHFGWRQMFKIFERGEYFLGSLLIGLLQWVWVFLWTLLLIVPGIVKALAYSQAQWLYRDAIDRGQPIGYTEAITQSRQLMDGYKWEFFVLILSFLGWWLLELITFGLAAIWVMPYRTMTFANFYLKLKDKQAA</sequence>
<dbReference type="Proteomes" id="UP000307517">
    <property type="component" value="Unassembled WGS sequence"/>
</dbReference>
<dbReference type="PANTHER" id="PTHR40076:SF1">
    <property type="entry name" value="MEMBRANE PROTEIN"/>
    <property type="match status" value="1"/>
</dbReference>
<evidence type="ECO:0000313" key="4">
    <source>
        <dbReference type="Proteomes" id="UP000307517"/>
    </source>
</evidence>
<keyword evidence="1" id="KW-0812">Transmembrane</keyword>
<proteinExistence type="predicted"/>
<accession>A0A508ZAQ0</accession>
<dbReference type="EMBL" id="SSHM01000001">
    <property type="protein sequence ID" value="THC79016.1"/>
    <property type="molecule type" value="Genomic_DNA"/>
</dbReference>
<name>A0A508ZAQ0_LACRH</name>
<dbReference type="Pfam" id="PF06161">
    <property type="entry name" value="DUF975"/>
    <property type="match status" value="1"/>
</dbReference>
<keyword evidence="1" id="KW-0472">Membrane</keyword>
<feature type="transmembrane region" description="Helical" evidence="1">
    <location>
        <begin position="20"/>
        <end position="40"/>
    </location>
</feature>
<feature type="transmembrane region" description="Helical" evidence="1">
    <location>
        <begin position="122"/>
        <end position="146"/>
    </location>
</feature>
<evidence type="ECO:0000313" key="5">
    <source>
        <dbReference type="Proteomes" id="UP000552935"/>
    </source>
</evidence>
<feature type="transmembrane region" description="Helical" evidence="1">
    <location>
        <begin position="192"/>
        <end position="217"/>
    </location>
</feature>
<evidence type="ECO:0000256" key="1">
    <source>
        <dbReference type="SAM" id="Phobius"/>
    </source>
</evidence>
<reference evidence="2 5" key="2">
    <citation type="submission" date="2020-07" db="EMBL/GenBank/DDBJ databases">
        <title>Organ Donor 1.</title>
        <authorList>
            <person name="Marsh A.J."/>
            <person name="Azcarate-Peril M.A."/>
        </authorList>
    </citation>
    <scope>NUCLEOTIDE SEQUENCE [LARGE SCALE GENOMIC DNA]</scope>
    <source>
        <strain evidence="2 5">AMC0712</strain>
    </source>
</reference>
<dbReference type="PANTHER" id="PTHR40076">
    <property type="entry name" value="MEMBRANE PROTEIN-RELATED"/>
    <property type="match status" value="1"/>
</dbReference>
<dbReference type="InterPro" id="IPR010380">
    <property type="entry name" value="DUF975"/>
</dbReference>
<dbReference type="EMBL" id="JACCKI010000001">
    <property type="protein sequence ID" value="NZA03712.1"/>
    <property type="molecule type" value="Genomic_DNA"/>
</dbReference>
<dbReference type="AlphaFoldDB" id="A0A508ZAQ0"/>
<evidence type="ECO:0000313" key="2">
    <source>
        <dbReference type="EMBL" id="NZA03712.1"/>
    </source>
</evidence>
<gene>
    <name evidence="3" type="ORF">E6L36_00440</name>
    <name evidence="2" type="ORF">H0N82_00925</name>
</gene>
<comment type="caution">
    <text evidence="2">The sequence shown here is derived from an EMBL/GenBank/DDBJ whole genome shotgun (WGS) entry which is preliminary data.</text>
</comment>